<sequence>KVPAYLNVVDIAGLVKGAAEGQGLGNAFLSHINACDSIFHLCRAFEDTDVTHVEGEVDPVRDLSIISEELRLKDEEKLMINLDKMEKLVTRGGDKKSKPEYVSVSGRFYIIPQLVRYKLGAFCLPSLTPSSMSCVRRYFAPAEKVITSKV</sequence>
<dbReference type="InterPro" id="IPR031167">
    <property type="entry name" value="G_OBG"/>
</dbReference>
<dbReference type="GO" id="GO:0005737">
    <property type="term" value="C:cytoplasm"/>
    <property type="evidence" value="ECO:0007669"/>
    <property type="project" value="TreeGrafter"/>
</dbReference>
<dbReference type="SUPFAM" id="SSF52540">
    <property type="entry name" value="P-loop containing nucleoside triphosphate hydrolases"/>
    <property type="match status" value="1"/>
</dbReference>
<protein>
    <recommendedName>
        <fullName evidence="2">OBG-type G domain-containing protein</fullName>
    </recommendedName>
</protein>
<dbReference type="GO" id="GO:0005525">
    <property type="term" value="F:GTP binding"/>
    <property type="evidence" value="ECO:0007669"/>
    <property type="project" value="InterPro"/>
</dbReference>
<evidence type="ECO:0000313" key="4">
    <source>
        <dbReference type="Proteomes" id="UP000075881"/>
    </source>
</evidence>
<dbReference type="VEuPathDB" id="VectorBase:ACHR009413"/>
<dbReference type="Pfam" id="PF01926">
    <property type="entry name" value="MMR_HSR1"/>
    <property type="match status" value="1"/>
</dbReference>
<dbReference type="PANTHER" id="PTHR23305:SF11">
    <property type="entry name" value="OBG-LIKE ATPASE 1"/>
    <property type="match status" value="1"/>
</dbReference>
<evidence type="ECO:0000256" key="1">
    <source>
        <dbReference type="ARBA" id="ARBA00022741"/>
    </source>
</evidence>
<dbReference type="PRINTS" id="PR00326">
    <property type="entry name" value="GTP1OBG"/>
</dbReference>
<feature type="domain" description="OBG-type G" evidence="2">
    <location>
        <begin position="1"/>
        <end position="150"/>
    </location>
</feature>
<dbReference type="Gene3D" id="1.10.150.300">
    <property type="entry name" value="TGS-like domain"/>
    <property type="match status" value="1"/>
</dbReference>
<keyword evidence="4" id="KW-1185">Reference proteome</keyword>
<name>A0A182KF75_9DIPT</name>
<reference evidence="4" key="1">
    <citation type="submission" date="2013-03" db="EMBL/GenBank/DDBJ databases">
        <title>The Genome Sequence of Anopheles christyi ACHKN1017.</title>
        <authorList>
            <consortium name="The Broad Institute Genomics Platform"/>
            <person name="Neafsey D.E."/>
            <person name="Besansky N."/>
            <person name="Walker B."/>
            <person name="Young S.K."/>
            <person name="Zeng Q."/>
            <person name="Gargeya S."/>
            <person name="Fitzgerald M."/>
            <person name="Haas B."/>
            <person name="Abouelleil A."/>
            <person name="Allen A.W."/>
            <person name="Alvarado L."/>
            <person name="Arachchi H.M."/>
            <person name="Berlin A.M."/>
            <person name="Chapman S.B."/>
            <person name="Gainer-Dewar J."/>
            <person name="Goldberg J."/>
            <person name="Griggs A."/>
            <person name="Gujja S."/>
            <person name="Hansen M."/>
            <person name="Howarth C."/>
            <person name="Imamovic A."/>
            <person name="Ireland A."/>
            <person name="Larimer J."/>
            <person name="McCowan C."/>
            <person name="Murphy C."/>
            <person name="Pearson M."/>
            <person name="Poon T.W."/>
            <person name="Priest M."/>
            <person name="Roberts A."/>
            <person name="Saif S."/>
            <person name="Shea T."/>
            <person name="Sisk P."/>
            <person name="Sykes S."/>
            <person name="Wortman J."/>
            <person name="Nusbaum C."/>
            <person name="Birren B."/>
        </authorList>
    </citation>
    <scope>NUCLEOTIDE SEQUENCE [LARGE SCALE GENOMIC DNA]</scope>
    <source>
        <strain evidence="4">ACHKN1017</strain>
    </source>
</reference>
<keyword evidence="1" id="KW-0547">Nucleotide-binding</keyword>
<dbReference type="InterPro" id="IPR027417">
    <property type="entry name" value="P-loop_NTPase"/>
</dbReference>
<dbReference type="Proteomes" id="UP000075881">
    <property type="component" value="Unassembled WGS sequence"/>
</dbReference>
<accession>A0A182KF75</accession>
<evidence type="ECO:0000259" key="2">
    <source>
        <dbReference type="PROSITE" id="PS51710"/>
    </source>
</evidence>
<dbReference type="EnsemblMetazoa" id="ACHR009413-RA">
    <property type="protein sequence ID" value="ACHR009413-PA"/>
    <property type="gene ID" value="ACHR009413"/>
</dbReference>
<proteinExistence type="predicted"/>
<dbReference type="AlphaFoldDB" id="A0A182KF75"/>
<dbReference type="PROSITE" id="PS51710">
    <property type="entry name" value="G_OBG"/>
    <property type="match status" value="1"/>
</dbReference>
<organism evidence="3 4">
    <name type="scientific">Anopheles christyi</name>
    <dbReference type="NCBI Taxonomy" id="43041"/>
    <lineage>
        <taxon>Eukaryota</taxon>
        <taxon>Metazoa</taxon>
        <taxon>Ecdysozoa</taxon>
        <taxon>Arthropoda</taxon>
        <taxon>Hexapoda</taxon>
        <taxon>Insecta</taxon>
        <taxon>Pterygota</taxon>
        <taxon>Neoptera</taxon>
        <taxon>Endopterygota</taxon>
        <taxon>Diptera</taxon>
        <taxon>Nematocera</taxon>
        <taxon>Culicoidea</taxon>
        <taxon>Culicidae</taxon>
        <taxon>Anophelinae</taxon>
        <taxon>Anopheles</taxon>
    </lineage>
</organism>
<reference evidence="3" key="2">
    <citation type="submission" date="2020-05" db="UniProtKB">
        <authorList>
            <consortium name="EnsemblMetazoa"/>
        </authorList>
    </citation>
    <scope>IDENTIFICATION</scope>
    <source>
        <strain evidence="3">ACHKN1017</strain>
    </source>
</reference>
<dbReference type="InterPro" id="IPR023192">
    <property type="entry name" value="TGS-like_dom_sf"/>
</dbReference>
<dbReference type="STRING" id="43041.A0A182KF75"/>
<dbReference type="InterPro" id="IPR006073">
    <property type="entry name" value="GTP-bd"/>
</dbReference>
<evidence type="ECO:0000313" key="3">
    <source>
        <dbReference type="EnsemblMetazoa" id="ACHR009413-PA"/>
    </source>
</evidence>
<dbReference type="Gene3D" id="3.40.50.300">
    <property type="entry name" value="P-loop containing nucleotide triphosphate hydrolases"/>
    <property type="match status" value="1"/>
</dbReference>
<dbReference type="PANTHER" id="PTHR23305">
    <property type="entry name" value="OBG GTPASE FAMILY"/>
    <property type="match status" value="1"/>
</dbReference>
<dbReference type="GO" id="GO:0016887">
    <property type="term" value="F:ATP hydrolysis activity"/>
    <property type="evidence" value="ECO:0007669"/>
    <property type="project" value="TreeGrafter"/>
</dbReference>